<dbReference type="OrthoDB" id="10534373at2759"/>
<keyword evidence="3" id="KW-1185">Reference proteome</keyword>
<sequence length="66" mass="7649">MRMKRMRKSAENAEESKKPQEIQLATPAQTRDASKQDSVANFKSRFPSVKKKKTSEAVRSRKLIRK</sequence>
<gene>
    <name evidence="2" type="primary">Cnig_chr_I.g3431</name>
    <name evidence="2" type="ORF">B9Z55_003431</name>
</gene>
<protein>
    <submittedName>
        <fullName evidence="2">Uncharacterized protein</fullName>
    </submittedName>
</protein>
<dbReference type="EMBL" id="PDUG01000001">
    <property type="protein sequence ID" value="PIC53976.1"/>
    <property type="molecule type" value="Genomic_DNA"/>
</dbReference>
<proteinExistence type="predicted"/>
<dbReference type="AlphaFoldDB" id="A0A2G5VQZ0"/>
<feature type="region of interest" description="Disordered" evidence="1">
    <location>
        <begin position="1"/>
        <end position="66"/>
    </location>
</feature>
<reference evidence="3" key="1">
    <citation type="submission" date="2017-10" db="EMBL/GenBank/DDBJ databases">
        <title>Rapid genome shrinkage in a self-fertile nematode reveals novel sperm competition proteins.</title>
        <authorList>
            <person name="Yin D."/>
            <person name="Schwarz E.M."/>
            <person name="Thomas C.G."/>
            <person name="Felde R.L."/>
            <person name="Korf I.F."/>
            <person name="Cutter A.D."/>
            <person name="Schartner C.M."/>
            <person name="Ralston E.J."/>
            <person name="Meyer B.J."/>
            <person name="Haag E.S."/>
        </authorList>
    </citation>
    <scope>NUCLEOTIDE SEQUENCE [LARGE SCALE GENOMIC DNA]</scope>
    <source>
        <strain evidence="3">JU1422</strain>
    </source>
</reference>
<organism evidence="2 3">
    <name type="scientific">Caenorhabditis nigoni</name>
    <dbReference type="NCBI Taxonomy" id="1611254"/>
    <lineage>
        <taxon>Eukaryota</taxon>
        <taxon>Metazoa</taxon>
        <taxon>Ecdysozoa</taxon>
        <taxon>Nematoda</taxon>
        <taxon>Chromadorea</taxon>
        <taxon>Rhabditida</taxon>
        <taxon>Rhabditina</taxon>
        <taxon>Rhabditomorpha</taxon>
        <taxon>Rhabditoidea</taxon>
        <taxon>Rhabditidae</taxon>
        <taxon>Peloderinae</taxon>
        <taxon>Caenorhabditis</taxon>
    </lineage>
</organism>
<name>A0A2G5VQZ0_9PELO</name>
<dbReference type="Proteomes" id="UP000230233">
    <property type="component" value="Chromosome I"/>
</dbReference>
<accession>A0A2G5VQZ0</accession>
<comment type="caution">
    <text evidence="2">The sequence shown here is derived from an EMBL/GenBank/DDBJ whole genome shotgun (WGS) entry which is preliminary data.</text>
</comment>
<evidence type="ECO:0000313" key="2">
    <source>
        <dbReference type="EMBL" id="PIC53976.1"/>
    </source>
</evidence>
<feature type="compositionally biased region" description="Polar residues" evidence="1">
    <location>
        <begin position="26"/>
        <end position="41"/>
    </location>
</feature>
<feature type="compositionally biased region" description="Basic and acidic residues" evidence="1">
    <location>
        <begin position="8"/>
        <end position="20"/>
    </location>
</feature>
<evidence type="ECO:0000313" key="3">
    <source>
        <dbReference type="Proteomes" id="UP000230233"/>
    </source>
</evidence>
<evidence type="ECO:0000256" key="1">
    <source>
        <dbReference type="SAM" id="MobiDB-lite"/>
    </source>
</evidence>